<keyword evidence="2" id="KW-1185">Reference proteome</keyword>
<accession>A0AAV5TK44</accession>
<proteinExistence type="predicted"/>
<evidence type="ECO:0000313" key="2">
    <source>
        <dbReference type="Proteomes" id="UP001432027"/>
    </source>
</evidence>
<evidence type="ECO:0000313" key="1">
    <source>
        <dbReference type="EMBL" id="GMS94680.1"/>
    </source>
</evidence>
<comment type="caution">
    <text evidence="1">The sequence shown here is derived from an EMBL/GenBank/DDBJ whole genome shotgun (WGS) entry which is preliminary data.</text>
</comment>
<protein>
    <recommendedName>
        <fullName evidence="3">Ribosomal protein</fullName>
    </recommendedName>
</protein>
<dbReference type="AlphaFoldDB" id="A0AAV5TK44"/>
<name>A0AAV5TK44_9BILA</name>
<evidence type="ECO:0008006" key="3">
    <source>
        <dbReference type="Google" id="ProtNLM"/>
    </source>
</evidence>
<dbReference type="Proteomes" id="UP001432027">
    <property type="component" value="Unassembled WGS sequence"/>
</dbReference>
<feature type="non-terminal residue" evidence="1">
    <location>
        <position position="1"/>
    </location>
</feature>
<gene>
    <name evidence="1" type="ORF">PENTCL1PPCAC_16855</name>
</gene>
<feature type="non-terminal residue" evidence="1">
    <location>
        <position position="107"/>
    </location>
</feature>
<organism evidence="1 2">
    <name type="scientific">Pristionchus entomophagus</name>
    <dbReference type="NCBI Taxonomy" id="358040"/>
    <lineage>
        <taxon>Eukaryota</taxon>
        <taxon>Metazoa</taxon>
        <taxon>Ecdysozoa</taxon>
        <taxon>Nematoda</taxon>
        <taxon>Chromadorea</taxon>
        <taxon>Rhabditida</taxon>
        <taxon>Rhabditina</taxon>
        <taxon>Diplogasteromorpha</taxon>
        <taxon>Diplogasteroidea</taxon>
        <taxon>Neodiplogasteridae</taxon>
        <taxon>Pristionchus</taxon>
    </lineage>
</organism>
<reference evidence="1" key="1">
    <citation type="submission" date="2023-10" db="EMBL/GenBank/DDBJ databases">
        <title>Genome assembly of Pristionchus species.</title>
        <authorList>
            <person name="Yoshida K."/>
            <person name="Sommer R.J."/>
        </authorList>
    </citation>
    <scope>NUCLEOTIDE SEQUENCE</scope>
    <source>
        <strain evidence="1">RS0144</strain>
    </source>
</reference>
<dbReference type="EMBL" id="BTSX01000004">
    <property type="protein sequence ID" value="GMS94680.1"/>
    <property type="molecule type" value="Genomic_DNA"/>
</dbReference>
<sequence length="107" mass="11716">LTLKDHSTGLERRLNVGPIDDVLGSGFEVIVRDLDVGRSSVRSDSLLDLCRKRRAGSALHDENCIGTVELENLVDVTLLHCLTEFSENGAESSTGLFLRIGHGQRSR</sequence>